<organism evidence="2">
    <name type="scientific">viral metagenome</name>
    <dbReference type="NCBI Taxonomy" id="1070528"/>
    <lineage>
        <taxon>unclassified sequences</taxon>
        <taxon>metagenomes</taxon>
        <taxon>organismal metagenomes</taxon>
    </lineage>
</organism>
<protein>
    <submittedName>
        <fullName evidence="2">Uncharacterized protein</fullName>
    </submittedName>
</protein>
<feature type="region of interest" description="Disordered" evidence="1">
    <location>
        <begin position="1"/>
        <end position="25"/>
    </location>
</feature>
<evidence type="ECO:0000256" key="1">
    <source>
        <dbReference type="SAM" id="MobiDB-lite"/>
    </source>
</evidence>
<dbReference type="EMBL" id="MN739696">
    <property type="protein sequence ID" value="QHT21681.1"/>
    <property type="molecule type" value="Genomic_DNA"/>
</dbReference>
<evidence type="ECO:0000313" key="2">
    <source>
        <dbReference type="EMBL" id="QHT21681.1"/>
    </source>
</evidence>
<proteinExistence type="predicted"/>
<sequence>MKRKTNKSLYEDKHPQSSTKGTGYKDKQKALDTLEIIKNRDLIYQKQVVNTMYNRAKYHPNQTKNMKEAMKIFKTWLKNHS</sequence>
<name>A0A6C0DZ97_9ZZZZ</name>
<dbReference type="AlphaFoldDB" id="A0A6C0DZ97"/>
<reference evidence="2" key="1">
    <citation type="journal article" date="2020" name="Nature">
        <title>Giant virus diversity and host interactions through global metagenomics.</title>
        <authorList>
            <person name="Schulz F."/>
            <person name="Roux S."/>
            <person name="Paez-Espino D."/>
            <person name="Jungbluth S."/>
            <person name="Walsh D.A."/>
            <person name="Denef V.J."/>
            <person name="McMahon K.D."/>
            <person name="Konstantinidis K.T."/>
            <person name="Eloe-Fadrosh E.A."/>
            <person name="Kyrpides N.C."/>
            <person name="Woyke T."/>
        </authorList>
    </citation>
    <scope>NUCLEOTIDE SEQUENCE</scope>
    <source>
        <strain evidence="2">GVMAG-M-3300023179-103</strain>
    </source>
</reference>
<accession>A0A6C0DZ97</accession>